<feature type="transmembrane region" description="Helical" evidence="1">
    <location>
        <begin position="6"/>
        <end position="23"/>
    </location>
</feature>
<dbReference type="EMBL" id="JAUEPO010000002">
    <property type="protein sequence ID" value="KAK3332611.1"/>
    <property type="molecule type" value="Genomic_DNA"/>
</dbReference>
<evidence type="ECO:0000313" key="3">
    <source>
        <dbReference type="Proteomes" id="UP001286456"/>
    </source>
</evidence>
<sequence>MTPEAIIGIVAVVVAVPPTLFVIGRWHRRLISRGFDSSLWHREADNQLQSLPFHRTPDAPPAQMYQYVSFDRVAVWESRTMSR</sequence>
<dbReference type="AlphaFoldDB" id="A0AAE0MHB0"/>
<dbReference type="Proteomes" id="UP001286456">
    <property type="component" value="Unassembled WGS sequence"/>
</dbReference>
<gene>
    <name evidence="2" type="ORF">B0T19DRAFT_416105</name>
</gene>
<keyword evidence="1" id="KW-0812">Transmembrane</keyword>
<comment type="caution">
    <text evidence="2">The sequence shown here is derived from an EMBL/GenBank/DDBJ whole genome shotgun (WGS) entry which is preliminary data.</text>
</comment>
<reference evidence="2" key="2">
    <citation type="submission" date="2023-06" db="EMBL/GenBank/DDBJ databases">
        <authorList>
            <consortium name="Lawrence Berkeley National Laboratory"/>
            <person name="Haridas S."/>
            <person name="Hensen N."/>
            <person name="Bonometti L."/>
            <person name="Westerberg I."/>
            <person name="Brannstrom I.O."/>
            <person name="Guillou S."/>
            <person name="Cros-Aarteil S."/>
            <person name="Calhoun S."/>
            <person name="Kuo A."/>
            <person name="Mondo S."/>
            <person name="Pangilinan J."/>
            <person name="Riley R."/>
            <person name="Labutti K."/>
            <person name="Andreopoulos B."/>
            <person name="Lipzen A."/>
            <person name="Chen C."/>
            <person name="Yanf M."/>
            <person name="Daum C."/>
            <person name="Ng V."/>
            <person name="Clum A."/>
            <person name="Steindorff A."/>
            <person name="Ohm R."/>
            <person name="Martin F."/>
            <person name="Silar P."/>
            <person name="Natvig D."/>
            <person name="Lalanne C."/>
            <person name="Gautier V."/>
            <person name="Ament-Velasquez S.L."/>
            <person name="Kruys A."/>
            <person name="Hutchinson M.I."/>
            <person name="Powell A.J."/>
            <person name="Barry K."/>
            <person name="Miller A.N."/>
            <person name="Grigoriev I.V."/>
            <person name="Debuchy R."/>
            <person name="Gladieux P."/>
            <person name="Thoren M.H."/>
            <person name="Johannesson H."/>
        </authorList>
    </citation>
    <scope>NUCLEOTIDE SEQUENCE</scope>
    <source>
        <strain evidence="2">SMH4131-1</strain>
    </source>
</reference>
<name>A0AAE0MHB0_9PEZI</name>
<proteinExistence type="predicted"/>
<keyword evidence="3" id="KW-1185">Reference proteome</keyword>
<organism evidence="2 3">
    <name type="scientific">Cercophora scortea</name>
    <dbReference type="NCBI Taxonomy" id="314031"/>
    <lineage>
        <taxon>Eukaryota</taxon>
        <taxon>Fungi</taxon>
        <taxon>Dikarya</taxon>
        <taxon>Ascomycota</taxon>
        <taxon>Pezizomycotina</taxon>
        <taxon>Sordariomycetes</taxon>
        <taxon>Sordariomycetidae</taxon>
        <taxon>Sordariales</taxon>
        <taxon>Lasiosphaeriaceae</taxon>
        <taxon>Cercophora</taxon>
    </lineage>
</organism>
<protein>
    <submittedName>
        <fullName evidence="2">Uncharacterized protein</fullName>
    </submittedName>
</protein>
<accession>A0AAE0MHB0</accession>
<evidence type="ECO:0000256" key="1">
    <source>
        <dbReference type="SAM" id="Phobius"/>
    </source>
</evidence>
<keyword evidence="1" id="KW-0472">Membrane</keyword>
<evidence type="ECO:0000313" key="2">
    <source>
        <dbReference type="EMBL" id="KAK3332611.1"/>
    </source>
</evidence>
<keyword evidence="1" id="KW-1133">Transmembrane helix</keyword>
<reference evidence="2" key="1">
    <citation type="journal article" date="2023" name="Mol. Phylogenet. Evol.">
        <title>Genome-scale phylogeny and comparative genomics of the fungal order Sordariales.</title>
        <authorList>
            <person name="Hensen N."/>
            <person name="Bonometti L."/>
            <person name="Westerberg I."/>
            <person name="Brannstrom I.O."/>
            <person name="Guillou S."/>
            <person name="Cros-Aarteil S."/>
            <person name="Calhoun S."/>
            <person name="Haridas S."/>
            <person name="Kuo A."/>
            <person name="Mondo S."/>
            <person name="Pangilinan J."/>
            <person name="Riley R."/>
            <person name="LaButti K."/>
            <person name="Andreopoulos B."/>
            <person name="Lipzen A."/>
            <person name="Chen C."/>
            <person name="Yan M."/>
            <person name="Daum C."/>
            <person name="Ng V."/>
            <person name="Clum A."/>
            <person name="Steindorff A."/>
            <person name="Ohm R.A."/>
            <person name="Martin F."/>
            <person name="Silar P."/>
            <person name="Natvig D.O."/>
            <person name="Lalanne C."/>
            <person name="Gautier V."/>
            <person name="Ament-Velasquez S.L."/>
            <person name="Kruys A."/>
            <person name="Hutchinson M.I."/>
            <person name="Powell A.J."/>
            <person name="Barry K."/>
            <person name="Miller A.N."/>
            <person name="Grigoriev I.V."/>
            <person name="Debuchy R."/>
            <person name="Gladieux P."/>
            <person name="Hiltunen Thoren M."/>
            <person name="Johannesson H."/>
        </authorList>
    </citation>
    <scope>NUCLEOTIDE SEQUENCE</scope>
    <source>
        <strain evidence="2">SMH4131-1</strain>
    </source>
</reference>